<name>A0A9W4XTD6_9PLEO</name>
<proteinExistence type="predicted"/>
<accession>A0A9W4XTD6</accession>
<dbReference type="Proteomes" id="UP001152607">
    <property type="component" value="Unassembled WGS sequence"/>
</dbReference>
<evidence type="ECO:0000313" key="1">
    <source>
        <dbReference type="EMBL" id="CAI6336921.1"/>
    </source>
</evidence>
<organism evidence="1 2">
    <name type="scientific">Periconia digitata</name>
    <dbReference type="NCBI Taxonomy" id="1303443"/>
    <lineage>
        <taxon>Eukaryota</taxon>
        <taxon>Fungi</taxon>
        <taxon>Dikarya</taxon>
        <taxon>Ascomycota</taxon>
        <taxon>Pezizomycotina</taxon>
        <taxon>Dothideomycetes</taxon>
        <taxon>Pleosporomycetidae</taxon>
        <taxon>Pleosporales</taxon>
        <taxon>Massarineae</taxon>
        <taxon>Periconiaceae</taxon>
        <taxon>Periconia</taxon>
    </lineage>
</organism>
<dbReference type="AlphaFoldDB" id="A0A9W4XTD6"/>
<keyword evidence="2" id="KW-1185">Reference proteome</keyword>
<reference evidence="1" key="1">
    <citation type="submission" date="2023-01" db="EMBL/GenBank/DDBJ databases">
        <authorList>
            <person name="Van Ghelder C."/>
            <person name="Rancurel C."/>
        </authorList>
    </citation>
    <scope>NUCLEOTIDE SEQUENCE</scope>
    <source>
        <strain evidence="1">CNCM I-4278</strain>
    </source>
</reference>
<protein>
    <submittedName>
        <fullName evidence="1">Uncharacterized protein</fullName>
    </submittedName>
</protein>
<evidence type="ECO:0000313" key="2">
    <source>
        <dbReference type="Proteomes" id="UP001152607"/>
    </source>
</evidence>
<gene>
    <name evidence="1" type="ORF">PDIGIT_LOCUS10027</name>
</gene>
<comment type="caution">
    <text evidence="1">The sequence shown here is derived from an EMBL/GenBank/DDBJ whole genome shotgun (WGS) entry which is preliminary data.</text>
</comment>
<dbReference type="EMBL" id="CAOQHR010000007">
    <property type="protein sequence ID" value="CAI6336921.1"/>
    <property type="molecule type" value="Genomic_DNA"/>
</dbReference>
<sequence>MTTLDLNTAYFVLSDMSGANRVKSSCLINKRMVQTSAWSSVRSIDLVFG</sequence>